<evidence type="ECO:0000313" key="3">
    <source>
        <dbReference type="Proteomes" id="UP001159100"/>
    </source>
</evidence>
<keyword evidence="1" id="KW-1133">Transmembrane helix</keyword>
<keyword evidence="3" id="KW-1185">Reference proteome</keyword>
<proteinExistence type="predicted"/>
<gene>
    <name evidence="2" type="ORF">POF45_10430</name>
</gene>
<keyword evidence="1" id="KW-0812">Transmembrane</keyword>
<name>A0ABT6QLT1_9PSED</name>
<accession>A0ABT6QLT1</accession>
<sequence length="68" mass="7597">MIIRTDGWLYGKVVFALICNTGMASFINLALKQCGNSATQNFMTFLLKQRLPANFFCDSVTVAGRKFL</sequence>
<reference evidence="2 3" key="1">
    <citation type="submission" date="2023-02" db="EMBL/GenBank/DDBJ databases">
        <title>Pseudomonas chrutzelriedensis sp. nov., a potently antifungal strain isolated from moss.</title>
        <authorList>
            <person name="Schnyder A."/>
            <person name="Kalawong R."/>
            <person name="Eberl L."/>
            <person name="Agnoli K."/>
        </authorList>
    </citation>
    <scope>NUCLEOTIDE SEQUENCE [LARGE SCALE GENOMIC DNA]</scope>
    <source>
        <strain evidence="2 3">681</strain>
    </source>
</reference>
<keyword evidence="1" id="KW-0472">Membrane</keyword>
<evidence type="ECO:0000256" key="1">
    <source>
        <dbReference type="SAM" id="Phobius"/>
    </source>
</evidence>
<comment type="caution">
    <text evidence="2">The sequence shown here is derived from an EMBL/GenBank/DDBJ whole genome shotgun (WGS) entry which is preliminary data.</text>
</comment>
<protein>
    <recommendedName>
        <fullName evidence="4">Transposase</fullName>
    </recommendedName>
</protein>
<organism evidence="2 3">
    <name type="scientific">Pseudomonas fungipugnans</name>
    <dbReference type="NCBI Taxonomy" id="3024217"/>
    <lineage>
        <taxon>Bacteria</taxon>
        <taxon>Pseudomonadati</taxon>
        <taxon>Pseudomonadota</taxon>
        <taxon>Gammaproteobacteria</taxon>
        <taxon>Pseudomonadales</taxon>
        <taxon>Pseudomonadaceae</taxon>
        <taxon>Pseudomonas</taxon>
    </lineage>
</organism>
<dbReference type="Proteomes" id="UP001159100">
    <property type="component" value="Unassembled WGS sequence"/>
</dbReference>
<evidence type="ECO:0000313" key="2">
    <source>
        <dbReference type="EMBL" id="MDI2591843.1"/>
    </source>
</evidence>
<feature type="transmembrane region" description="Helical" evidence="1">
    <location>
        <begin position="7"/>
        <end position="31"/>
    </location>
</feature>
<evidence type="ECO:0008006" key="4">
    <source>
        <dbReference type="Google" id="ProtNLM"/>
    </source>
</evidence>
<dbReference type="EMBL" id="JARBWL010000001">
    <property type="protein sequence ID" value="MDI2591843.1"/>
    <property type="molecule type" value="Genomic_DNA"/>
</dbReference>
<dbReference type="RefSeq" id="WP_282315638.1">
    <property type="nucleotide sequence ID" value="NZ_JARBWL010000001.1"/>
</dbReference>